<organism evidence="1 2">
    <name type="scientific">Marasmiellus scandens</name>
    <dbReference type="NCBI Taxonomy" id="2682957"/>
    <lineage>
        <taxon>Eukaryota</taxon>
        <taxon>Fungi</taxon>
        <taxon>Dikarya</taxon>
        <taxon>Basidiomycota</taxon>
        <taxon>Agaricomycotina</taxon>
        <taxon>Agaricomycetes</taxon>
        <taxon>Agaricomycetidae</taxon>
        <taxon>Agaricales</taxon>
        <taxon>Marasmiineae</taxon>
        <taxon>Omphalotaceae</taxon>
        <taxon>Marasmiellus</taxon>
    </lineage>
</organism>
<comment type="caution">
    <text evidence="1">The sequence shown here is derived from an EMBL/GenBank/DDBJ whole genome shotgun (WGS) entry which is preliminary data.</text>
</comment>
<accession>A0ABR1IKZ3</accession>
<evidence type="ECO:0000313" key="2">
    <source>
        <dbReference type="Proteomes" id="UP001498398"/>
    </source>
</evidence>
<gene>
    <name evidence="1" type="ORF">VKT23_020651</name>
</gene>
<sequence length="130" mass="14675">MLTQLRIQEPWALHGGNPGQFEVHRTISPLFLRALHAFNYTSVWTSSSPLVPKLTSLHFTANGFSFNDILFIDLVVSRWIPEANHAAIVGVACLRSVKLGVLGREFNHAQRKRLECLKSVGLKIEILRMK</sequence>
<protein>
    <submittedName>
        <fullName evidence="1">Uncharacterized protein</fullName>
    </submittedName>
</protein>
<dbReference type="EMBL" id="JBANRG010000146">
    <property type="protein sequence ID" value="KAK7433645.1"/>
    <property type="molecule type" value="Genomic_DNA"/>
</dbReference>
<reference evidence="1 2" key="1">
    <citation type="submission" date="2024-01" db="EMBL/GenBank/DDBJ databases">
        <title>A draft genome for the cacao thread blight pathogen Marasmiellus scandens.</title>
        <authorList>
            <person name="Baruah I.K."/>
            <person name="Leung J."/>
            <person name="Bukari Y."/>
            <person name="Amoako-Attah I."/>
            <person name="Meinhardt L.W."/>
            <person name="Bailey B.A."/>
            <person name="Cohen S.P."/>
        </authorList>
    </citation>
    <scope>NUCLEOTIDE SEQUENCE [LARGE SCALE GENOMIC DNA]</scope>
    <source>
        <strain evidence="1 2">GH-19</strain>
    </source>
</reference>
<evidence type="ECO:0000313" key="1">
    <source>
        <dbReference type="EMBL" id="KAK7433645.1"/>
    </source>
</evidence>
<name>A0ABR1IKZ3_9AGAR</name>
<dbReference type="Proteomes" id="UP001498398">
    <property type="component" value="Unassembled WGS sequence"/>
</dbReference>
<proteinExistence type="predicted"/>
<keyword evidence="2" id="KW-1185">Reference proteome</keyword>